<keyword evidence="4" id="KW-0067">ATP-binding</keyword>
<feature type="transmembrane region" description="Helical" evidence="5">
    <location>
        <begin position="73"/>
        <end position="91"/>
    </location>
</feature>
<dbReference type="EMBL" id="JACCHU010000002">
    <property type="protein sequence ID" value="NYT52617.1"/>
    <property type="molecule type" value="Genomic_DNA"/>
</dbReference>
<name>A0A853G916_9GAMM</name>
<accession>A0A853G916</accession>
<evidence type="ECO:0000256" key="4">
    <source>
        <dbReference type="ARBA" id="ARBA00022840"/>
    </source>
</evidence>
<dbReference type="GO" id="GO:0004386">
    <property type="term" value="F:helicase activity"/>
    <property type="evidence" value="ECO:0007669"/>
    <property type="project" value="UniProtKB-KW"/>
</dbReference>
<evidence type="ECO:0000259" key="6">
    <source>
        <dbReference type="Pfam" id="PF00580"/>
    </source>
</evidence>
<dbReference type="Proteomes" id="UP000525329">
    <property type="component" value="Unassembled WGS sequence"/>
</dbReference>
<dbReference type="Gene3D" id="3.40.50.300">
    <property type="entry name" value="P-loop containing nucleotide triphosphate hydrolases"/>
    <property type="match status" value="1"/>
</dbReference>
<evidence type="ECO:0000256" key="2">
    <source>
        <dbReference type="ARBA" id="ARBA00022801"/>
    </source>
</evidence>
<keyword evidence="3 7" id="KW-0347">Helicase</keyword>
<dbReference type="GO" id="GO:0016787">
    <property type="term" value="F:hydrolase activity"/>
    <property type="evidence" value="ECO:0007669"/>
    <property type="project" value="UniProtKB-KW"/>
</dbReference>
<dbReference type="SUPFAM" id="SSF52540">
    <property type="entry name" value="P-loop containing nucleoside triphosphate hydrolases"/>
    <property type="match status" value="1"/>
</dbReference>
<evidence type="ECO:0000313" key="8">
    <source>
        <dbReference type="Proteomes" id="UP000525329"/>
    </source>
</evidence>
<evidence type="ECO:0000256" key="5">
    <source>
        <dbReference type="SAM" id="Phobius"/>
    </source>
</evidence>
<keyword evidence="5" id="KW-0472">Membrane</keyword>
<evidence type="ECO:0000313" key="7">
    <source>
        <dbReference type="EMBL" id="NYT52617.1"/>
    </source>
</evidence>
<dbReference type="InterPro" id="IPR027417">
    <property type="entry name" value="P-loop_NTPase"/>
</dbReference>
<organism evidence="7 8">
    <name type="scientific">Candidatus Vesicomyosocius endoextente</name>
    <dbReference type="NCBI Taxonomy" id="2738853"/>
    <lineage>
        <taxon>Bacteria</taxon>
        <taxon>Pseudomonadati</taxon>
        <taxon>Pseudomonadota</taxon>
        <taxon>Gammaproteobacteria</taxon>
        <taxon>Candidatus Pseudothioglobaceae</taxon>
        <taxon>Candidatus Vesicomyidisocius</taxon>
    </lineage>
</organism>
<gene>
    <name evidence="7" type="ORF">H0A74_03480</name>
</gene>
<dbReference type="GO" id="GO:0005524">
    <property type="term" value="F:ATP binding"/>
    <property type="evidence" value="ECO:0007669"/>
    <property type="project" value="UniProtKB-KW"/>
</dbReference>
<dbReference type="InterPro" id="IPR014016">
    <property type="entry name" value="UvrD-like_ATP-bd"/>
</dbReference>
<proteinExistence type="predicted"/>
<protein>
    <submittedName>
        <fullName evidence="7">UvrD-helicase domain-containing protein</fullName>
    </submittedName>
</protein>
<evidence type="ECO:0000256" key="3">
    <source>
        <dbReference type="ARBA" id="ARBA00022806"/>
    </source>
</evidence>
<feature type="domain" description="UvrD-like helicase ATP-binding" evidence="6">
    <location>
        <begin position="2"/>
        <end position="68"/>
    </location>
</feature>
<sequence length="105" mass="12451">MTEKKDIDFSDMINKATEYISGRKYKNKISYVIIDEFQDISIGRYNLVKEIKKTNFSCRLFCVGDDWQQSVDLQVMILHFLKILVIILVLLNNLKLKQHIIFIIH</sequence>
<evidence type="ECO:0000256" key="1">
    <source>
        <dbReference type="ARBA" id="ARBA00022741"/>
    </source>
</evidence>
<dbReference type="Pfam" id="PF00580">
    <property type="entry name" value="UvrD-helicase"/>
    <property type="match status" value="1"/>
</dbReference>
<keyword evidence="2" id="KW-0378">Hydrolase</keyword>
<keyword evidence="5" id="KW-0812">Transmembrane</keyword>
<keyword evidence="5" id="KW-1133">Transmembrane helix</keyword>
<keyword evidence="1" id="KW-0547">Nucleotide-binding</keyword>
<comment type="caution">
    <text evidence="7">The sequence shown here is derived from an EMBL/GenBank/DDBJ whole genome shotgun (WGS) entry which is preliminary data.</text>
</comment>
<reference evidence="7 8" key="1">
    <citation type="submission" date="2020-05" db="EMBL/GenBank/DDBJ databases">
        <title>Horizontal transmission and recombination maintain forever young bacterial symbiont genomes.</title>
        <authorList>
            <person name="Russell S.L."/>
            <person name="Pepper-Tunick E."/>
            <person name="Svedberg J."/>
            <person name="Byrne A."/>
            <person name="Ruelas Castillo J."/>
            <person name="Vollmers C."/>
            <person name="Beinart R.A."/>
            <person name="Corbett-Detig R."/>
        </authorList>
    </citation>
    <scope>NUCLEOTIDE SEQUENCE [LARGE SCALE GENOMIC DNA]</scope>
    <source>
        <strain evidence="7">Monterey_2004</strain>
    </source>
</reference>
<dbReference type="AlphaFoldDB" id="A0A853G916"/>